<evidence type="ECO:0000256" key="1">
    <source>
        <dbReference type="SAM" id="SignalP"/>
    </source>
</evidence>
<evidence type="ECO:0000313" key="3">
    <source>
        <dbReference type="Proteomes" id="UP000004407"/>
    </source>
</evidence>
<dbReference type="EMBL" id="AFZZ01000090">
    <property type="protein sequence ID" value="EHJ41234.1"/>
    <property type="molecule type" value="Genomic_DNA"/>
</dbReference>
<evidence type="ECO:0000313" key="2">
    <source>
        <dbReference type="EMBL" id="EHJ41234.1"/>
    </source>
</evidence>
<keyword evidence="1" id="KW-0732">Signal</keyword>
<dbReference type="HOGENOM" id="CLU_962633_0_0_10"/>
<dbReference type="AlphaFoldDB" id="G6AWF6"/>
<protein>
    <submittedName>
        <fullName evidence="2">Uncharacterized protein</fullName>
    </submittedName>
</protein>
<gene>
    <name evidence="2" type="ORF">HMPREF0673_00954</name>
</gene>
<dbReference type="PATRIC" id="fig|1002367.3.peg.759"/>
<comment type="caution">
    <text evidence="2">The sequence shown here is derived from an EMBL/GenBank/DDBJ whole genome shotgun (WGS) entry which is preliminary data.</text>
</comment>
<dbReference type="eggNOG" id="ENOG5033TKB">
    <property type="taxonomic scope" value="Bacteria"/>
</dbReference>
<accession>G6AWF6</accession>
<dbReference type="Proteomes" id="UP000004407">
    <property type="component" value="Unassembled WGS sequence"/>
</dbReference>
<organism evidence="2 3">
    <name type="scientific">Leyella stercorea DSM 18206</name>
    <dbReference type="NCBI Taxonomy" id="1002367"/>
    <lineage>
        <taxon>Bacteria</taxon>
        <taxon>Pseudomonadati</taxon>
        <taxon>Bacteroidota</taxon>
        <taxon>Bacteroidia</taxon>
        <taxon>Bacteroidales</taxon>
        <taxon>Prevotellaceae</taxon>
        <taxon>Leyella</taxon>
    </lineage>
</organism>
<feature type="chain" id="PRO_5003485537" evidence="1">
    <location>
        <begin position="21"/>
        <end position="289"/>
    </location>
</feature>
<reference evidence="2 3" key="1">
    <citation type="submission" date="2011-08" db="EMBL/GenBank/DDBJ databases">
        <authorList>
            <person name="Weinstock G."/>
            <person name="Sodergren E."/>
            <person name="Clifton S."/>
            <person name="Fulton L."/>
            <person name="Fulton B."/>
            <person name="Courtney L."/>
            <person name="Fronick C."/>
            <person name="Harrison M."/>
            <person name="Strong C."/>
            <person name="Farmer C."/>
            <person name="Delahaunty K."/>
            <person name="Markovic C."/>
            <person name="Hall O."/>
            <person name="Minx P."/>
            <person name="Tomlinson C."/>
            <person name="Mitreva M."/>
            <person name="Hou S."/>
            <person name="Chen J."/>
            <person name="Wollam A."/>
            <person name="Pepin K.H."/>
            <person name="Johnson M."/>
            <person name="Bhonagiri V."/>
            <person name="Zhang X."/>
            <person name="Suruliraj S."/>
            <person name="Warren W."/>
            <person name="Chinwalla A."/>
            <person name="Mardis E.R."/>
            <person name="Wilson R.K."/>
        </authorList>
    </citation>
    <scope>NUCLEOTIDE SEQUENCE [LARGE SCALE GENOMIC DNA]</scope>
    <source>
        <strain evidence="2 3">DSM 18206</strain>
    </source>
</reference>
<feature type="signal peptide" evidence="1">
    <location>
        <begin position="1"/>
        <end position="20"/>
    </location>
</feature>
<name>G6AWF6_9BACT</name>
<proteinExistence type="predicted"/>
<sequence>MVKRLLCCLMCITFSICCFSQQTKTVDGEYTYFVPENVDLEKAKQIALERLKIQLIADEFGTTISQSNSTLVKNSNGESDVDFLSVGGSEVRGEWIETIGKPQFNISYEKNMLVVRVAAKGRIREIVSASVDFKALVLRNGTDDKFESNSFKSGDDLFMSFQSPVDGYLVVYLIDADQQAYCLLPYQNMKTGCFHVEANKKYVLFSAQEVSPKLKPYIDEYTMTCSRKQETNIIYTIFSTNIFTKAVDNKNDEGLPRELSYEEFQKWLIHNQNKDRNITYKMTAITINK</sequence>